<name>A0A078LTM9_9PSED</name>
<evidence type="ECO:0000256" key="2">
    <source>
        <dbReference type="ARBA" id="ARBA00022448"/>
    </source>
</evidence>
<dbReference type="EMBL" id="CCSF01000001">
    <property type="protein sequence ID" value="CDZ93702.1"/>
    <property type="molecule type" value="Genomic_DNA"/>
</dbReference>
<feature type="signal peptide" evidence="4">
    <location>
        <begin position="1"/>
        <end position="23"/>
    </location>
</feature>
<dbReference type="PANTHER" id="PTHR34596:SF2">
    <property type="entry name" value="CHITOPORIN"/>
    <property type="match status" value="1"/>
</dbReference>
<dbReference type="STRING" id="1499686.BN1079_01000"/>
<reference evidence="5 6" key="1">
    <citation type="submission" date="2014-07" db="EMBL/GenBank/DDBJ databases">
        <authorList>
            <person name="Urmite Genomes Urmite Genomes"/>
        </authorList>
    </citation>
    <scope>NUCLEOTIDE SEQUENCE [LARGE SCALE GENOMIC DNA]</scope>
    <source>
        <strain evidence="5 6">20_BN</strain>
    </source>
</reference>
<dbReference type="InterPro" id="IPR023614">
    <property type="entry name" value="Porin_dom_sf"/>
</dbReference>
<dbReference type="GO" id="GO:0015288">
    <property type="term" value="F:porin activity"/>
    <property type="evidence" value="ECO:0007669"/>
    <property type="project" value="TreeGrafter"/>
</dbReference>
<organism evidence="5 6">
    <name type="scientific">Pseudomonas saudiphocaensis</name>
    <dbReference type="NCBI Taxonomy" id="1499686"/>
    <lineage>
        <taxon>Bacteria</taxon>
        <taxon>Pseudomonadati</taxon>
        <taxon>Pseudomonadota</taxon>
        <taxon>Gammaproteobacteria</taxon>
        <taxon>Pseudomonadales</taxon>
        <taxon>Pseudomonadaceae</taxon>
        <taxon>Pseudomonas</taxon>
    </lineage>
</organism>
<evidence type="ECO:0000313" key="5">
    <source>
        <dbReference type="EMBL" id="CDZ93702.1"/>
    </source>
</evidence>
<evidence type="ECO:0000256" key="3">
    <source>
        <dbReference type="ARBA" id="ARBA00022729"/>
    </source>
</evidence>
<gene>
    <name evidence="5" type="primary">oprQ</name>
    <name evidence="5" type="ORF">BN1079_01000</name>
</gene>
<dbReference type="AlphaFoldDB" id="A0A078LTM9"/>
<evidence type="ECO:0000313" key="6">
    <source>
        <dbReference type="Proteomes" id="UP000053902"/>
    </source>
</evidence>
<keyword evidence="6" id="KW-1185">Reference proteome</keyword>
<dbReference type="HOGENOM" id="CLU_042378_2_0_6"/>
<dbReference type="Gene3D" id="2.40.160.10">
    <property type="entry name" value="Porin"/>
    <property type="match status" value="1"/>
</dbReference>
<dbReference type="OrthoDB" id="6759120at2"/>
<dbReference type="eggNOG" id="ENOG502Z7I4">
    <property type="taxonomic scope" value="Bacteria"/>
</dbReference>
<sequence length="425" mass="46687">MSVMKWSVIALAVAAGTSQMAFASQQSESKGFVEDAKLDLLLRNAYFHRDHKDGVQDQSRWGQGFIATFESGFTQGTIGVGVDAYGLLGVKLDTGKSREDGGIAFFGTDSSGKTQDDLSEAGVAIKFRASNTVLKYGDQMPSLPVLAHDTTRLLPQTFTGTLITSHEIEGLELNVGRFTGQNNLTETAHDNGRLKSIDVLGGTYSFTDNLSASLYFSDIKDVAEKKYANVNYIFPLSDSQSLGFDFNIYKSDYDSEFTGTGKDEDNTIWSLAATYSVGGHSFIVAHQRSHGGFNYVDDEGNIQQVGYAYDIGDGGNGIYLANSFLSDFNGKDERSWQASYELDFSEYGVPGLAWKTAYIRGTNIDTGMGDASEREIFNQVSYVVQDGPAKDLSLKLRNSILRTSNTYWNDMNEIRVFVEYPLSIL</sequence>
<evidence type="ECO:0000256" key="1">
    <source>
        <dbReference type="ARBA" id="ARBA00009075"/>
    </source>
</evidence>
<dbReference type="RefSeq" id="WP_037022753.1">
    <property type="nucleotide sequence ID" value="NZ_CCSF01000001.1"/>
</dbReference>
<protein>
    <submittedName>
        <fullName evidence="5">Outer membrane protein OprE3</fullName>
    </submittedName>
</protein>
<accession>A0A078LTM9</accession>
<keyword evidence="2" id="KW-0813">Transport</keyword>
<dbReference type="GO" id="GO:0016020">
    <property type="term" value="C:membrane"/>
    <property type="evidence" value="ECO:0007669"/>
    <property type="project" value="InterPro"/>
</dbReference>
<feature type="chain" id="PRO_5001741363" evidence="4">
    <location>
        <begin position="24"/>
        <end position="425"/>
    </location>
</feature>
<dbReference type="Proteomes" id="UP000053902">
    <property type="component" value="Unassembled WGS sequence"/>
</dbReference>
<proteinExistence type="inferred from homology"/>
<comment type="similarity">
    <text evidence="1">Belongs to the outer membrane porin (Opr) (TC 1.B.25) family.</text>
</comment>
<evidence type="ECO:0000256" key="4">
    <source>
        <dbReference type="SAM" id="SignalP"/>
    </source>
</evidence>
<dbReference type="InterPro" id="IPR005318">
    <property type="entry name" value="OM_porin_bac"/>
</dbReference>
<dbReference type="Pfam" id="PF03573">
    <property type="entry name" value="OprD"/>
    <property type="match status" value="1"/>
</dbReference>
<dbReference type="PANTHER" id="PTHR34596">
    <property type="entry name" value="CHITOPORIN"/>
    <property type="match status" value="1"/>
</dbReference>
<keyword evidence="3 4" id="KW-0732">Signal</keyword>